<proteinExistence type="predicted"/>
<reference evidence="2 3" key="1">
    <citation type="submission" date="2019-01" db="EMBL/GenBank/DDBJ databases">
        <authorList>
            <person name="Brito A."/>
        </authorList>
    </citation>
    <scope>NUCLEOTIDE SEQUENCE [LARGE SCALE GENOMIC DNA]</scope>
    <source>
        <strain evidence="2">1</strain>
    </source>
</reference>
<accession>A0A563VZY8</accession>
<evidence type="ECO:0000313" key="2">
    <source>
        <dbReference type="EMBL" id="VEP17014.1"/>
    </source>
</evidence>
<organism evidence="2 3">
    <name type="scientific">Hyella patelloides LEGE 07179</name>
    <dbReference type="NCBI Taxonomy" id="945734"/>
    <lineage>
        <taxon>Bacteria</taxon>
        <taxon>Bacillati</taxon>
        <taxon>Cyanobacteriota</taxon>
        <taxon>Cyanophyceae</taxon>
        <taxon>Pleurocapsales</taxon>
        <taxon>Hyellaceae</taxon>
        <taxon>Hyella</taxon>
    </lineage>
</organism>
<evidence type="ECO:0008006" key="4">
    <source>
        <dbReference type="Google" id="ProtNLM"/>
    </source>
</evidence>
<evidence type="ECO:0000313" key="3">
    <source>
        <dbReference type="Proteomes" id="UP000320055"/>
    </source>
</evidence>
<protein>
    <recommendedName>
        <fullName evidence="4">Collagen-like protein</fullName>
    </recommendedName>
</protein>
<dbReference type="AlphaFoldDB" id="A0A563VZY8"/>
<gene>
    <name evidence="2" type="ORF">H1P_5270002</name>
</gene>
<feature type="region of interest" description="Disordered" evidence="1">
    <location>
        <begin position="42"/>
        <end position="71"/>
    </location>
</feature>
<feature type="compositionally biased region" description="Polar residues" evidence="1">
    <location>
        <begin position="54"/>
        <end position="65"/>
    </location>
</feature>
<name>A0A563VZY8_9CYAN</name>
<dbReference type="EMBL" id="CAACVJ010000476">
    <property type="protein sequence ID" value="VEP17014.1"/>
    <property type="molecule type" value="Genomic_DNA"/>
</dbReference>
<evidence type="ECO:0000256" key="1">
    <source>
        <dbReference type="SAM" id="MobiDB-lite"/>
    </source>
</evidence>
<dbReference type="RefSeq" id="WP_186376292.1">
    <property type="nucleotide sequence ID" value="NZ_LR214261.1"/>
</dbReference>
<sequence>MLVRFLGQLSLAVAILAIPQFSIETADSMFCASLARASEVEDFGERGEDGTVGQKGQNGRNSDSLTVFADGSPMTLDLSGENGFIGNSGTNGGGAICDGELKEKSNNLQASNGGHGGDGGDGGNGGHGGSLTVYTTEPSYLQQIYVVASGGEGGEPGQGGQGGQGCQCPVSNWNEQTCKGRPGSSKYSCTTTELQCVDGYDGRTGRAGIAGRNGRLGTLTVINLDKSLTPDRPQATLTMGELQDRGFTLSRNEWETKTGATSLLAPGSIVADEYQELVARHEHTVLLVWDASQPVADFADERITLSLDGENNPNLNFPDDLWLETSELKRDRVSEFFVFNAVREKDVTRLKHQGISGTGENLKLAIEDRAQKSNVLDTDFSIRYRVSNSVDDARFRRVFDYKTKYEGQVPPEAIEKNGDRFILNLGQLPIPPEYLQLGTAVEVQLVANRSFADKYSKEQKITVRDIIERN</sequence>
<keyword evidence="3" id="KW-1185">Reference proteome</keyword>
<feature type="region of interest" description="Disordered" evidence="1">
    <location>
        <begin position="106"/>
        <end position="130"/>
    </location>
</feature>
<feature type="compositionally biased region" description="Gly residues" evidence="1">
    <location>
        <begin position="113"/>
        <end position="129"/>
    </location>
</feature>
<dbReference type="Proteomes" id="UP000320055">
    <property type="component" value="Unassembled WGS sequence"/>
</dbReference>